<dbReference type="Gene3D" id="1.20.1440.20">
    <property type="entry name" value="LemA-like domain"/>
    <property type="match status" value="1"/>
</dbReference>
<dbReference type="EMBL" id="JAPFPW010000001">
    <property type="protein sequence ID" value="MCW7752656.1"/>
    <property type="molecule type" value="Genomic_DNA"/>
</dbReference>
<dbReference type="SUPFAM" id="SSF140478">
    <property type="entry name" value="LemA-like"/>
    <property type="match status" value="1"/>
</dbReference>
<dbReference type="PANTHER" id="PTHR34478:SF2">
    <property type="entry name" value="MEMBRANE PROTEIN"/>
    <property type="match status" value="1"/>
</dbReference>
<keyword evidence="7" id="KW-0732">Signal</keyword>
<keyword evidence="9" id="KW-1185">Reference proteome</keyword>
<feature type="transmembrane region" description="Helical" evidence="6">
    <location>
        <begin position="197"/>
        <end position="220"/>
    </location>
</feature>
<keyword evidence="4 6" id="KW-1133">Transmembrane helix</keyword>
<feature type="transmembrane region" description="Helical" evidence="6">
    <location>
        <begin position="530"/>
        <end position="553"/>
    </location>
</feature>
<accession>A0ABT3N676</accession>
<dbReference type="InterPro" id="IPR007156">
    <property type="entry name" value="MamQ_LemA"/>
</dbReference>
<dbReference type="PANTHER" id="PTHR34478">
    <property type="entry name" value="PROTEIN LEMA"/>
    <property type="match status" value="1"/>
</dbReference>
<evidence type="ECO:0000256" key="4">
    <source>
        <dbReference type="ARBA" id="ARBA00022989"/>
    </source>
</evidence>
<dbReference type="InterPro" id="IPR023353">
    <property type="entry name" value="LemA-like_dom_sf"/>
</dbReference>
<feature type="transmembrane region" description="Helical" evidence="6">
    <location>
        <begin position="227"/>
        <end position="246"/>
    </location>
</feature>
<evidence type="ECO:0000256" key="3">
    <source>
        <dbReference type="ARBA" id="ARBA00022692"/>
    </source>
</evidence>
<protein>
    <submittedName>
        <fullName evidence="8">LemA family protein</fullName>
    </submittedName>
</protein>
<feature type="transmembrane region" description="Helical" evidence="6">
    <location>
        <begin position="338"/>
        <end position="360"/>
    </location>
</feature>
<comment type="similarity">
    <text evidence="2">Belongs to the LemA family.</text>
</comment>
<comment type="caution">
    <text evidence="8">The sequence shown here is derived from an EMBL/GenBank/DDBJ whole genome shotgun (WGS) entry which is preliminary data.</text>
</comment>
<evidence type="ECO:0000256" key="2">
    <source>
        <dbReference type="ARBA" id="ARBA00008854"/>
    </source>
</evidence>
<evidence type="ECO:0000313" key="8">
    <source>
        <dbReference type="EMBL" id="MCW7752656.1"/>
    </source>
</evidence>
<dbReference type="Pfam" id="PF04011">
    <property type="entry name" value="LemA"/>
    <property type="match status" value="1"/>
</dbReference>
<keyword evidence="3 6" id="KW-0812">Transmembrane</keyword>
<sequence>MRHIKRFLKALLAAALGLACFATALACFNWGFLSMRDARQIDRLPPTPIAALAQGPYAVHGEVLAGNQVLTAPYSGEKAVFLRYRLEEEYRDSDNNIRTRTLDSGERRAPFLLKDTSGEVRINPSDQSSMQTSLSRTYRVKRGDRIYSEWIIRPGQSINILGAYDPETKWIHFDTRNWQIPAILSVGTLQAEGGKSLLQSGVLVSIASGLIAFGIALLLIALQIHRFWIYVLFMICGGMGFLWYTGLTNLKKDWSEAAILYQERYKATYPTPMPEQRSDLYAMRLLIERGAQKWPDRPLFNHVAERQFPLPYGLTETEIQQAKKLTDSIRPSSFQSPLMVSLLSAGGLVLGLMAFLAGILSIKQKRLMEHIPTASSSGLSYGLAELKGKILVGEELPCMQSRLKGKDCVAYHYKVEEKRKSGNKTKWVTIEEDIRRTPFWLEDEEGKIRVLPKDAIIEYSGRSKESKGGRIYTEWLLEPGLAIYTIGFAGLDPEKSDRLSLQKGTDRHNFFFISPRREEDILRSKGAKGFLATSFSLAAFLFAASVLWAGLGWFTPSALFQTALIIPLFLLLYTLILHFNDIIFLRNRCHKAWSDIHTILQRRFDLWPQLEKIAKTYLAHEKELLTALSSLRTEASLPPGETEKAEEIVQKERAVCNSFHARMESYPQLKAQSLVQEITHEIIRTENYLSLLRKGYADSVEIFNTRIQSFPDFFLAKMFRIKPIKTFSQQREKTLGEQDVLYKKT</sequence>
<keyword evidence="5 6" id="KW-0472">Membrane</keyword>
<evidence type="ECO:0000256" key="7">
    <source>
        <dbReference type="SAM" id="SignalP"/>
    </source>
</evidence>
<proteinExistence type="inferred from homology"/>
<evidence type="ECO:0000256" key="1">
    <source>
        <dbReference type="ARBA" id="ARBA00004167"/>
    </source>
</evidence>
<gene>
    <name evidence="8" type="ORF">OOT00_01495</name>
</gene>
<dbReference type="Proteomes" id="UP001209681">
    <property type="component" value="Unassembled WGS sequence"/>
</dbReference>
<evidence type="ECO:0000256" key="5">
    <source>
        <dbReference type="ARBA" id="ARBA00023136"/>
    </source>
</evidence>
<evidence type="ECO:0000313" key="9">
    <source>
        <dbReference type="Proteomes" id="UP001209681"/>
    </source>
</evidence>
<dbReference type="PROSITE" id="PS51257">
    <property type="entry name" value="PROKAR_LIPOPROTEIN"/>
    <property type="match status" value="1"/>
</dbReference>
<dbReference type="RefSeq" id="WP_265423519.1">
    <property type="nucleotide sequence ID" value="NZ_JAPFPW010000001.1"/>
</dbReference>
<comment type="subcellular location">
    <subcellularLocation>
        <location evidence="1">Membrane</location>
        <topology evidence="1">Single-pass membrane protein</topology>
    </subcellularLocation>
</comment>
<reference evidence="8 9" key="1">
    <citation type="submission" date="2022-11" db="EMBL/GenBank/DDBJ databases">
        <title>Desulfobotulus tamanensis H1 sp. nov. - anaerobic, alkaliphilic, sulphate reducing bacterium isolated from terrestrial mud volcano.</title>
        <authorList>
            <person name="Frolova A."/>
            <person name="Merkel A.Y."/>
            <person name="Slobodkin A.I."/>
        </authorList>
    </citation>
    <scope>NUCLEOTIDE SEQUENCE [LARGE SCALE GENOMIC DNA]</scope>
    <source>
        <strain evidence="8 9">H1</strain>
    </source>
</reference>
<feature type="transmembrane region" description="Helical" evidence="6">
    <location>
        <begin position="559"/>
        <end position="579"/>
    </location>
</feature>
<feature type="signal peptide" evidence="7">
    <location>
        <begin position="1"/>
        <end position="26"/>
    </location>
</feature>
<name>A0ABT3N676_9BACT</name>
<organism evidence="8 9">
    <name type="scientific">Desulfobotulus pelophilus</name>
    <dbReference type="NCBI Taxonomy" id="2823377"/>
    <lineage>
        <taxon>Bacteria</taxon>
        <taxon>Pseudomonadati</taxon>
        <taxon>Thermodesulfobacteriota</taxon>
        <taxon>Desulfobacteria</taxon>
        <taxon>Desulfobacterales</taxon>
        <taxon>Desulfobacteraceae</taxon>
        <taxon>Desulfobotulus</taxon>
    </lineage>
</organism>
<evidence type="ECO:0000256" key="6">
    <source>
        <dbReference type="SAM" id="Phobius"/>
    </source>
</evidence>
<feature type="chain" id="PRO_5045760367" evidence="7">
    <location>
        <begin position="27"/>
        <end position="745"/>
    </location>
</feature>